<dbReference type="STRING" id="68775.A0A5C3LNY4"/>
<organism evidence="2 3">
    <name type="scientific">Crucibulum laeve</name>
    <dbReference type="NCBI Taxonomy" id="68775"/>
    <lineage>
        <taxon>Eukaryota</taxon>
        <taxon>Fungi</taxon>
        <taxon>Dikarya</taxon>
        <taxon>Basidiomycota</taxon>
        <taxon>Agaricomycotina</taxon>
        <taxon>Agaricomycetes</taxon>
        <taxon>Agaricomycetidae</taxon>
        <taxon>Agaricales</taxon>
        <taxon>Agaricineae</taxon>
        <taxon>Nidulariaceae</taxon>
        <taxon>Crucibulum</taxon>
    </lineage>
</organism>
<name>A0A5C3LNY4_9AGAR</name>
<proteinExistence type="predicted"/>
<dbReference type="InterPro" id="IPR013924">
    <property type="entry name" value="RNase_H2_suC"/>
</dbReference>
<dbReference type="EMBL" id="ML213637">
    <property type="protein sequence ID" value="TFK34038.1"/>
    <property type="molecule type" value="Genomic_DNA"/>
</dbReference>
<keyword evidence="3" id="KW-1185">Reference proteome</keyword>
<reference evidence="2 3" key="1">
    <citation type="journal article" date="2019" name="Nat. Ecol. Evol.">
        <title>Megaphylogeny resolves global patterns of mushroom evolution.</title>
        <authorList>
            <person name="Varga T."/>
            <person name="Krizsan K."/>
            <person name="Foldi C."/>
            <person name="Dima B."/>
            <person name="Sanchez-Garcia M."/>
            <person name="Sanchez-Ramirez S."/>
            <person name="Szollosi G.J."/>
            <person name="Szarkandi J.G."/>
            <person name="Papp V."/>
            <person name="Albert L."/>
            <person name="Andreopoulos W."/>
            <person name="Angelini C."/>
            <person name="Antonin V."/>
            <person name="Barry K.W."/>
            <person name="Bougher N.L."/>
            <person name="Buchanan P."/>
            <person name="Buyck B."/>
            <person name="Bense V."/>
            <person name="Catcheside P."/>
            <person name="Chovatia M."/>
            <person name="Cooper J."/>
            <person name="Damon W."/>
            <person name="Desjardin D."/>
            <person name="Finy P."/>
            <person name="Geml J."/>
            <person name="Haridas S."/>
            <person name="Hughes K."/>
            <person name="Justo A."/>
            <person name="Karasinski D."/>
            <person name="Kautmanova I."/>
            <person name="Kiss B."/>
            <person name="Kocsube S."/>
            <person name="Kotiranta H."/>
            <person name="LaButti K.M."/>
            <person name="Lechner B.E."/>
            <person name="Liimatainen K."/>
            <person name="Lipzen A."/>
            <person name="Lukacs Z."/>
            <person name="Mihaltcheva S."/>
            <person name="Morgado L.N."/>
            <person name="Niskanen T."/>
            <person name="Noordeloos M.E."/>
            <person name="Ohm R.A."/>
            <person name="Ortiz-Santana B."/>
            <person name="Ovrebo C."/>
            <person name="Racz N."/>
            <person name="Riley R."/>
            <person name="Savchenko A."/>
            <person name="Shiryaev A."/>
            <person name="Soop K."/>
            <person name="Spirin V."/>
            <person name="Szebenyi C."/>
            <person name="Tomsovsky M."/>
            <person name="Tulloss R.E."/>
            <person name="Uehling J."/>
            <person name="Grigoriev I.V."/>
            <person name="Vagvolgyi C."/>
            <person name="Papp T."/>
            <person name="Martin F.M."/>
            <person name="Miettinen O."/>
            <person name="Hibbett D.S."/>
            <person name="Nagy L.G."/>
        </authorList>
    </citation>
    <scope>NUCLEOTIDE SEQUENCE [LARGE SCALE GENOMIC DNA]</scope>
    <source>
        <strain evidence="2 3">CBS 166.37</strain>
    </source>
</reference>
<gene>
    <name evidence="2" type="ORF">BDQ12DRAFT_690297</name>
</gene>
<dbReference type="GO" id="GO:0006401">
    <property type="term" value="P:RNA catabolic process"/>
    <property type="evidence" value="ECO:0007669"/>
    <property type="project" value="InterPro"/>
</dbReference>
<dbReference type="GO" id="GO:0032299">
    <property type="term" value="C:ribonuclease H2 complex"/>
    <property type="evidence" value="ECO:0007669"/>
    <property type="project" value="InterPro"/>
</dbReference>
<dbReference type="Gene3D" id="2.40.128.680">
    <property type="match status" value="1"/>
</dbReference>
<feature type="region of interest" description="Disordered" evidence="1">
    <location>
        <begin position="93"/>
        <end position="115"/>
    </location>
</feature>
<feature type="compositionally biased region" description="Acidic residues" evidence="1">
    <location>
        <begin position="217"/>
        <end position="227"/>
    </location>
</feature>
<dbReference type="Pfam" id="PF08615">
    <property type="entry name" value="RNase_H2_suC"/>
    <property type="match status" value="1"/>
</dbReference>
<evidence type="ECO:0000256" key="1">
    <source>
        <dbReference type="SAM" id="MobiDB-lite"/>
    </source>
</evidence>
<evidence type="ECO:0000313" key="3">
    <source>
        <dbReference type="Proteomes" id="UP000308652"/>
    </source>
</evidence>
<feature type="region of interest" description="Disordered" evidence="1">
    <location>
        <begin position="182"/>
        <end position="230"/>
    </location>
</feature>
<dbReference type="PANTHER" id="PTHR47204">
    <property type="entry name" value="OS02G0168900 PROTEIN"/>
    <property type="match status" value="1"/>
</dbReference>
<feature type="compositionally biased region" description="Low complexity" evidence="1">
    <location>
        <begin position="98"/>
        <end position="108"/>
    </location>
</feature>
<dbReference type="PANTHER" id="PTHR47204:SF1">
    <property type="entry name" value="RIBONUCLEASE H2 SUBUNIT C"/>
    <property type="match status" value="1"/>
</dbReference>
<dbReference type="Proteomes" id="UP000308652">
    <property type="component" value="Unassembled WGS sequence"/>
</dbReference>
<dbReference type="AlphaFoldDB" id="A0A5C3LNY4"/>
<dbReference type="OrthoDB" id="6222486at2759"/>
<sequence>MAAPVLAISPIPNTNKLPLSTPYLMPFHIDYTGPAPVSTYLRVEAADEVVATPKLEIPSIEMDIKAEKKAECEGDVEMKVAETTLSITIEEAEADALSSSRPQTSPSSELGAGSLTSGFQVPITKRITEATTRFISTFRGRTIQGLKVELPAGYVGIVMRGEGDSKVADKVRTSVKRTGKEITKGKEKANALAKANKAKEPKKKGRTTRSATRAVEVDEEEDEEAEESASLPVEDACADMLVDSLALPEEAQPTRTLSPTSQFSSFMLWHADIPADGGRDEYYRALTEWTKLAAEIHRIED</sequence>
<accession>A0A5C3LNY4</accession>
<protein>
    <submittedName>
        <fullName evidence="2">Ribonuclease H2, subunit C</fullName>
    </submittedName>
</protein>
<evidence type="ECO:0000313" key="2">
    <source>
        <dbReference type="EMBL" id="TFK34038.1"/>
    </source>
</evidence>